<gene>
    <name evidence="3" type="ORF">CAAN4_F02652</name>
</gene>
<accession>A0ABP0EFR3</accession>
<evidence type="ECO:0000313" key="4">
    <source>
        <dbReference type="Proteomes" id="UP001497600"/>
    </source>
</evidence>
<keyword evidence="1" id="KW-0812">Transmembrane</keyword>
<keyword evidence="4" id="KW-1185">Reference proteome</keyword>
<reference evidence="3 4" key="1">
    <citation type="submission" date="2024-01" db="EMBL/GenBank/DDBJ databases">
        <authorList>
            <consortium name="Genoscope - CEA"/>
            <person name="William W."/>
        </authorList>
    </citation>
    <scope>NUCLEOTIDE SEQUENCE [LARGE SCALE GENOMIC DNA]</scope>
    <source>
        <strain evidence="3 4">29B2s-10</strain>
    </source>
</reference>
<keyword evidence="2" id="KW-0732">Signal</keyword>
<evidence type="ECO:0000313" key="3">
    <source>
        <dbReference type="EMBL" id="CAK7911482.1"/>
    </source>
</evidence>
<evidence type="ECO:0000256" key="2">
    <source>
        <dbReference type="SAM" id="SignalP"/>
    </source>
</evidence>
<proteinExistence type="predicted"/>
<organism evidence="3 4">
    <name type="scientific">[Candida] anglica</name>
    <dbReference type="NCBI Taxonomy" id="148631"/>
    <lineage>
        <taxon>Eukaryota</taxon>
        <taxon>Fungi</taxon>
        <taxon>Dikarya</taxon>
        <taxon>Ascomycota</taxon>
        <taxon>Saccharomycotina</taxon>
        <taxon>Pichiomycetes</taxon>
        <taxon>Debaryomycetaceae</taxon>
        <taxon>Kurtzmaniella</taxon>
    </lineage>
</organism>
<feature type="transmembrane region" description="Helical" evidence="1">
    <location>
        <begin position="35"/>
        <end position="55"/>
    </location>
</feature>
<feature type="chain" id="PRO_5046845920" evidence="2">
    <location>
        <begin position="20"/>
        <end position="56"/>
    </location>
</feature>
<feature type="signal peptide" evidence="2">
    <location>
        <begin position="1"/>
        <end position="19"/>
    </location>
</feature>
<keyword evidence="1" id="KW-1133">Transmembrane helix</keyword>
<sequence>MQFTKFIVASVATVASVQAANASNSSSSSSGSNGVTYQIGAGAIGAAVAAGVALLY</sequence>
<keyword evidence="1" id="KW-0472">Membrane</keyword>
<protein>
    <submittedName>
        <fullName evidence="3">Uncharacterized protein</fullName>
    </submittedName>
</protein>
<name>A0ABP0EFR3_9ASCO</name>
<dbReference type="EMBL" id="OZ004258">
    <property type="protein sequence ID" value="CAK7911482.1"/>
    <property type="molecule type" value="Genomic_DNA"/>
</dbReference>
<evidence type="ECO:0000256" key="1">
    <source>
        <dbReference type="SAM" id="Phobius"/>
    </source>
</evidence>
<dbReference type="Proteomes" id="UP001497600">
    <property type="component" value="Chromosome F"/>
</dbReference>